<dbReference type="Proteomes" id="UP001434737">
    <property type="component" value="Chromosome"/>
</dbReference>
<name>A0ABZ3F5X6_9HELI</name>
<accession>A0ABZ3F5X6</accession>
<proteinExistence type="predicted"/>
<protein>
    <submittedName>
        <fullName evidence="1">Uncharacterized protein</fullName>
    </submittedName>
</protein>
<reference evidence="1 2" key="1">
    <citation type="submission" date="2024-02" db="EMBL/GenBank/DDBJ databases">
        <title>Genome and pathogenicity analysis of Helicobacter mastomyrinus isolated from mice.</title>
        <authorList>
            <person name="Zhu L."/>
        </authorList>
    </citation>
    <scope>NUCLEOTIDE SEQUENCE [LARGE SCALE GENOMIC DNA]</scope>
    <source>
        <strain evidence="1 2">Hm-17</strain>
    </source>
</reference>
<dbReference type="RefSeq" id="WP_343353234.1">
    <property type="nucleotide sequence ID" value="NZ_CP145316.1"/>
</dbReference>
<dbReference type="EMBL" id="CP145316">
    <property type="protein sequence ID" value="XAM17583.1"/>
    <property type="molecule type" value="Genomic_DNA"/>
</dbReference>
<gene>
    <name evidence="1" type="ORF">V3I05_07800</name>
</gene>
<sequence>MKKSKFELEKQALEAIKSQSTETLLVYRGDILSRIQGYKVLKGLPALKYYLCFVLGKLPKEIDSLSNDELFFLSEELLDWDLFSHKPLS</sequence>
<evidence type="ECO:0000313" key="2">
    <source>
        <dbReference type="Proteomes" id="UP001434737"/>
    </source>
</evidence>
<keyword evidence="2" id="KW-1185">Reference proteome</keyword>
<organism evidence="1 2">
    <name type="scientific">Helicobacter mastomyrinus</name>
    <dbReference type="NCBI Taxonomy" id="287948"/>
    <lineage>
        <taxon>Bacteria</taxon>
        <taxon>Pseudomonadati</taxon>
        <taxon>Campylobacterota</taxon>
        <taxon>Epsilonproteobacteria</taxon>
        <taxon>Campylobacterales</taxon>
        <taxon>Helicobacteraceae</taxon>
        <taxon>Helicobacter</taxon>
    </lineage>
</organism>
<evidence type="ECO:0000313" key="1">
    <source>
        <dbReference type="EMBL" id="XAM17583.1"/>
    </source>
</evidence>